<protein>
    <submittedName>
        <fullName evidence="2">Uncharacterized protein</fullName>
    </submittedName>
</protein>
<reference evidence="2 3" key="1">
    <citation type="submission" date="2023-05" db="EMBL/GenBank/DDBJ databases">
        <title>B98-5 Cell Line De Novo Hybrid Assembly: An Optical Mapping Approach.</title>
        <authorList>
            <person name="Kananen K."/>
            <person name="Auerbach J.A."/>
            <person name="Kautto E."/>
            <person name="Blachly J.S."/>
        </authorList>
    </citation>
    <scope>NUCLEOTIDE SEQUENCE [LARGE SCALE GENOMIC DNA]</scope>
    <source>
        <strain evidence="2">B95-8</strain>
        <tissue evidence="2">Cell line</tissue>
    </source>
</reference>
<feature type="region of interest" description="Disordered" evidence="1">
    <location>
        <begin position="1"/>
        <end position="29"/>
    </location>
</feature>
<gene>
    <name evidence="2" type="ORF">P7K49_001258</name>
</gene>
<proteinExistence type="predicted"/>
<dbReference type="EMBL" id="JASSZA010000001">
    <property type="protein sequence ID" value="KAK2119872.1"/>
    <property type="molecule type" value="Genomic_DNA"/>
</dbReference>
<evidence type="ECO:0000313" key="2">
    <source>
        <dbReference type="EMBL" id="KAK2119872.1"/>
    </source>
</evidence>
<accession>A0ABQ9WHU3</accession>
<feature type="non-terminal residue" evidence="2">
    <location>
        <position position="57"/>
    </location>
</feature>
<name>A0ABQ9WHU3_SAGOE</name>
<evidence type="ECO:0000313" key="3">
    <source>
        <dbReference type="Proteomes" id="UP001266305"/>
    </source>
</evidence>
<sequence>RTPTSSAGAARHPPPAARRPPSGLTPGEAFQCPRLLSFEPAPAALPAGPRRIPGKET</sequence>
<keyword evidence="3" id="KW-1185">Reference proteome</keyword>
<feature type="compositionally biased region" description="Low complexity" evidence="1">
    <location>
        <begin position="1"/>
        <end position="11"/>
    </location>
</feature>
<comment type="caution">
    <text evidence="2">The sequence shown here is derived from an EMBL/GenBank/DDBJ whole genome shotgun (WGS) entry which is preliminary data.</text>
</comment>
<organism evidence="2 3">
    <name type="scientific">Saguinus oedipus</name>
    <name type="common">Cotton-top tamarin</name>
    <name type="synonym">Oedipomidas oedipus</name>
    <dbReference type="NCBI Taxonomy" id="9490"/>
    <lineage>
        <taxon>Eukaryota</taxon>
        <taxon>Metazoa</taxon>
        <taxon>Chordata</taxon>
        <taxon>Craniata</taxon>
        <taxon>Vertebrata</taxon>
        <taxon>Euteleostomi</taxon>
        <taxon>Mammalia</taxon>
        <taxon>Eutheria</taxon>
        <taxon>Euarchontoglires</taxon>
        <taxon>Primates</taxon>
        <taxon>Haplorrhini</taxon>
        <taxon>Platyrrhini</taxon>
        <taxon>Cebidae</taxon>
        <taxon>Callitrichinae</taxon>
        <taxon>Saguinus</taxon>
    </lineage>
</organism>
<evidence type="ECO:0000256" key="1">
    <source>
        <dbReference type="SAM" id="MobiDB-lite"/>
    </source>
</evidence>
<feature type="non-terminal residue" evidence="2">
    <location>
        <position position="1"/>
    </location>
</feature>
<dbReference type="Proteomes" id="UP001266305">
    <property type="component" value="Unassembled WGS sequence"/>
</dbReference>